<dbReference type="InterPro" id="IPR003593">
    <property type="entry name" value="AAA+_ATPase"/>
</dbReference>
<evidence type="ECO:0000256" key="2">
    <source>
        <dbReference type="ARBA" id="ARBA00022448"/>
    </source>
</evidence>
<dbReference type="InterPro" id="IPR027417">
    <property type="entry name" value="P-loop_NTPase"/>
</dbReference>
<keyword evidence="2" id="KW-0813">Transport</keyword>
<dbReference type="InterPro" id="IPR050763">
    <property type="entry name" value="ABC_transporter_ATP-binding"/>
</dbReference>
<evidence type="ECO:0000256" key="1">
    <source>
        <dbReference type="ARBA" id="ARBA00005417"/>
    </source>
</evidence>
<keyword evidence="3" id="KW-0547">Nucleotide-binding</keyword>
<dbReference type="Proteomes" id="UP000562464">
    <property type="component" value="Unassembled WGS sequence"/>
</dbReference>
<dbReference type="PANTHER" id="PTHR42711">
    <property type="entry name" value="ABC TRANSPORTER ATP-BINDING PROTEIN"/>
    <property type="match status" value="1"/>
</dbReference>
<evidence type="ECO:0000313" key="6">
    <source>
        <dbReference type="EMBL" id="MBB5888170.1"/>
    </source>
</evidence>
<dbReference type="PROSITE" id="PS50893">
    <property type="entry name" value="ABC_TRANSPORTER_2"/>
    <property type="match status" value="1"/>
</dbReference>
<dbReference type="SUPFAM" id="SSF52540">
    <property type="entry name" value="P-loop containing nucleoside triphosphate hydrolases"/>
    <property type="match status" value="1"/>
</dbReference>
<protein>
    <submittedName>
        <fullName evidence="6">ABC-type multidrug transport system ATPase subunit</fullName>
    </submittedName>
</protein>
<sequence length="296" mass="33110">MTKLVEIRSLKKCFGSVEALKGITFDIEKGEVLGYVGPNGAGKSTTIRVLLGIIKASGGSAKIFGKDVWSDSIKIHKDIAYVPGDVYLWPNLTGGEIIDMLLNMHGSFDDVRRDVLIKKFEFDPKKKARSYSKGNRQKVALIAALASNAELYIFDEPTSGLDPLMEVVFQEEVSRLKSEGKSILLSSHILSEVERLCDKIAIISDGKIVEYGSLEEMRHLTRYEFKVETKIPITGFSNLEMIHDLKIEGNKAVFQADSDKIQDVLATLLPYQVIKIDSNPQTLEELFMHHYTQVAR</sequence>
<evidence type="ECO:0000256" key="3">
    <source>
        <dbReference type="ARBA" id="ARBA00022741"/>
    </source>
</evidence>
<dbReference type="AlphaFoldDB" id="A0A841CAF8"/>
<reference evidence="6 7" key="1">
    <citation type="submission" date="2020-08" db="EMBL/GenBank/DDBJ databases">
        <title>Genomic Encyclopedia of Type Strains, Phase IV (KMG-IV): sequencing the most valuable type-strain genomes for metagenomic binning, comparative biology and taxonomic classification.</title>
        <authorList>
            <person name="Goeker M."/>
        </authorList>
    </citation>
    <scope>NUCLEOTIDE SEQUENCE [LARGE SCALE GENOMIC DNA]</scope>
    <source>
        <strain evidence="6 7">DSM 14925</strain>
    </source>
</reference>
<dbReference type="CDD" id="cd03230">
    <property type="entry name" value="ABC_DR_subfamily_A"/>
    <property type="match status" value="1"/>
</dbReference>
<proteinExistence type="inferred from homology"/>
<comment type="similarity">
    <text evidence="1">Belongs to the ABC transporter superfamily.</text>
</comment>
<dbReference type="PANTHER" id="PTHR42711:SF5">
    <property type="entry name" value="ABC TRANSPORTER ATP-BINDING PROTEIN NATA"/>
    <property type="match status" value="1"/>
</dbReference>
<name>A0A841CAF8_9LACT</name>
<dbReference type="SMART" id="SM00382">
    <property type="entry name" value="AAA"/>
    <property type="match status" value="1"/>
</dbReference>
<keyword evidence="4" id="KW-0067">ATP-binding</keyword>
<gene>
    <name evidence="6" type="ORF">HNQ37_001062</name>
</gene>
<evidence type="ECO:0000259" key="5">
    <source>
        <dbReference type="PROSITE" id="PS50893"/>
    </source>
</evidence>
<dbReference type="PROSITE" id="PS00211">
    <property type="entry name" value="ABC_TRANSPORTER_1"/>
    <property type="match status" value="1"/>
</dbReference>
<dbReference type="RefSeq" id="WP_183539966.1">
    <property type="nucleotide sequence ID" value="NZ_JACHHV010000016.1"/>
</dbReference>
<feature type="domain" description="ABC transporter" evidence="5">
    <location>
        <begin position="5"/>
        <end position="230"/>
    </location>
</feature>
<keyword evidence="7" id="KW-1185">Reference proteome</keyword>
<comment type="caution">
    <text evidence="6">The sequence shown here is derived from an EMBL/GenBank/DDBJ whole genome shotgun (WGS) entry which is preliminary data.</text>
</comment>
<dbReference type="Gene3D" id="3.40.50.300">
    <property type="entry name" value="P-loop containing nucleotide triphosphate hydrolases"/>
    <property type="match status" value="1"/>
</dbReference>
<organism evidence="6 7">
    <name type="scientific">Lactovum miscens</name>
    <dbReference type="NCBI Taxonomy" id="190387"/>
    <lineage>
        <taxon>Bacteria</taxon>
        <taxon>Bacillati</taxon>
        <taxon>Bacillota</taxon>
        <taxon>Bacilli</taxon>
        <taxon>Lactobacillales</taxon>
        <taxon>Streptococcaceae</taxon>
        <taxon>Lactovum</taxon>
    </lineage>
</organism>
<dbReference type="EMBL" id="JACHHV010000016">
    <property type="protein sequence ID" value="MBB5888170.1"/>
    <property type="molecule type" value="Genomic_DNA"/>
</dbReference>
<dbReference type="GO" id="GO:0016887">
    <property type="term" value="F:ATP hydrolysis activity"/>
    <property type="evidence" value="ECO:0007669"/>
    <property type="project" value="InterPro"/>
</dbReference>
<evidence type="ECO:0000256" key="4">
    <source>
        <dbReference type="ARBA" id="ARBA00022840"/>
    </source>
</evidence>
<dbReference type="GO" id="GO:0005524">
    <property type="term" value="F:ATP binding"/>
    <property type="evidence" value="ECO:0007669"/>
    <property type="project" value="UniProtKB-KW"/>
</dbReference>
<dbReference type="InterPro" id="IPR017871">
    <property type="entry name" value="ABC_transporter-like_CS"/>
</dbReference>
<evidence type="ECO:0000313" key="7">
    <source>
        <dbReference type="Proteomes" id="UP000562464"/>
    </source>
</evidence>
<accession>A0A841CAF8</accession>
<dbReference type="Pfam" id="PF00005">
    <property type="entry name" value="ABC_tran"/>
    <property type="match status" value="1"/>
</dbReference>
<dbReference type="InterPro" id="IPR003439">
    <property type="entry name" value="ABC_transporter-like_ATP-bd"/>
</dbReference>